<evidence type="ECO:0000256" key="6">
    <source>
        <dbReference type="ARBA" id="ARBA00023014"/>
    </source>
</evidence>
<dbReference type="Gene3D" id="2.102.10.10">
    <property type="entry name" value="Rieske [2Fe-2S] iron-sulphur domain"/>
    <property type="match status" value="1"/>
</dbReference>
<dbReference type="Pfam" id="PF00355">
    <property type="entry name" value="Rieske"/>
    <property type="match status" value="1"/>
</dbReference>
<evidence type="ECO:0000259" key="7">
    <source>
        <dbReference type="PROSITE" id="PS51296"/>
    </source>
</evidence>
<evidence type="ECO:0000256" key="3">
    <source>
        <dbReference type="ARBA" id="ARBA00022723"/>
    </source>
</evidence>
<keyword evidence="6" id="KW-0411">Iron-sulfur</keyword>
<dbReference type="EMBL" id="SACO01000004">
    <property type="protein sequence ID" value="RVU05740.1"/>
    <property type="molecule type" value="Genomic_DNA"/>
</dbReference>
<dbReference type="PANTHER" id="PTHR43756">
    <property type="entry name" value="CHOLINE MONOOXYGENASE, CHLOROPLASTIC"/>
    <property type="match status" value="1"/>
</dbReference>
<organism evidence="8 9">
    <name type="scientific">Novosphingobium umbonatum</name>
    <dbReference type="NCBI Taxonomy" id="1908524"/>
    <lineage>
        <taxon>Bacteria</taxon>
        <taxon>Pseudomonadati</taxon>
        <taxon>Pseudomonadota</taxon>
        <taxon>Alphaproteobacteria</taxon>
        <taxon>Sphingomonadales</taxon>
        <taxon>Sphingomonadaceae</taxon>
        <taxon>Novosphingobium</taxon>
    </lineage>
</organism>
<gene>
    <name evidence="8" type="ORF">EOE18_07070</name>
</gene>
<dbReference type="AlphaFoldDB" id="A0A437N748"/>
<evidence type="ECO:0000256" key="2">
    <source>
        <dbReference type="ARBA" id="ARBA00022714"/>
    </source>
</evidence>
<sequence>MADRDLDQWERPRCPGPGWEDILASDNVAPPEFMAQDRYAYLGSQPLDAARYYSPDFFRAEIEKMWPAVWQFAAREEDLPEAGDYVTYENAGRSYLLVRQDDDTIKAFYNVCLHRGRKLKTDSGSARQFVCPFHGFAWNTDGSLNNIPCRWDFAHCTQERMQLPEASVARWRGYVFVRDNDEGPSIEDYLAPLPEFFERWRHEECVTVAWVGKVVKANWKITMEAFMESYHAYVTHPQLMPFTGDANAAYHVLGQHVNVNYTPFGVVSPHIAAQAQDEHWPQQRIIDEFRKYNGRSVDNYDPEKDSYAIAIPDGQTARAALGAKMREVSAKQYGGDYSGVSESELLDALVYNVFPNFAPWGGFMPNIIYRWRPWPDQDHCLMEVRVIARMTQVQRAAGKRLHGVPMHMLREDQAWADAPELGVLGGVLDQDTENMELTHEGLKASKNQQVELADYQEVRLRHFHQTLDHYLDRGEKA</sequence>
<evidence type="ECO:0000256" key="4">
    <source>
        <dbReference type="ARBA" id="ARBA00023002"/>
    </source>
</evidence>
<dbReference type="CDD" id="cd03469">
    <property type="entry name" value="Rieske_RO_Alpha_N"/>
    <property type="match status" value="1"/>
</dbReference>
<proteinExistence type="predicted"/>
<comment type="caution">
    <text evidence="8">The sequence shown here is derived from an EMBL/GenBank/DDBJ whole genome shotgun (WGS) entry which is preliminary data.</text>
</comment>
<accession>A0A437N748</accession>
<protein>
    <submittedName>
        <fullName evidence="8">Aromatic ring-hydroxylating dioxygenase subunit alpha</fullName>
    </submittedName>
</protein>
<keyword evidence="5" id="KW-0408">Iron</keyword>
<keyword evidence="8" id="KW-0223">Dioxygenase</keyword>
<dbReference type="GO" id="GO:0051537">
    <property type="term" value="F:2 iron, 2 sulfur cluster binding"/>
    <property type="evidence" value="ECO:0007669"/>
    <property type="project" value="UniProtKB-KW"/>
</dbReference>
<dbReference type="OrthoDB" id="7458380at2"/>
<evidence type="ECO:0000313" key="8">
    <source>
        <dbReference type="EMBL" id="RVU05740.1"/>
    </source>
</evidence>
<keyword evidence="9" id="KW-1185">Reference proteome</keyword>
<dbReference type="SUPFAM" id="SSF50022">
    <property type="entry name" value="ISP domain"/>
    <property type="match status" value="1"/>
</dbReference>
<feature type="domain" description="Rieske" evidence="7">
    <location>
        <begin position="70"/>
        <end position="177"/>
    </location>
</feature>
<dbReference type="RefSeq" id="WP_127707670.1">
    <property type="nucleotide sequence ID" value="NZ_SACO01000004.1"/>
</dbReference>
<dbReference type="Gene3D" id="3.90.380.10">
    <property type="entry name" value="Naphthalene 1,2-dioxygenase Alpha Subunit, Chain A, domain 1"/>
    <property type="match status" value="1"/>
</dbReference>
<dbReference type="InterPro" id="IPR015879">
    <property type="entry name" value="Ring_hydroxy_dOase_asu_C_dom"/>
</dbReference>
<dbReference type="GO" id="GO:0005506">
    <property type="term" value="F:iron ion binding"/>
    <property type="evidence" value="ECO:0007669"/>
    <property type="project" value="InterPro"/>
</dbReference>
<dbReference type="GO" id="GO:0051213">
    <property type="term" value="F:dioxygenase activity"/>
    <property type="evidence" value="ECO:0007669"/>
    <property type="project" value="UniProtKB-KW"/>
</dbReference>
<dbReference type="Proteomes" id="UP000282837">
    <property type="component" value="Unassembled WGS sequence"/>
</dbReference>
<evidence type="ECO:0000256" key="1">
    <source>
        <dbReference type="ARBA" id="ARBA00001962"/>
    </source>
</evidence>
<dbReference type="InterPro" id="IPR036922">
    <property type="entry name" value="Rieske_2Fe-2S_sf"/>
</dbReference>
<dbReference type="PANTHER" id="PTHR43756:SF5">
    <property type="entry name" value="CHOLINE MONOOXYGENASE, CHLOROPLASTIC"/>
    <property type="match status" value="1"/>
</dbReference>
<dbReference type="InterPro" id="IPR001663">
    <property type="entry name" value="Rng_hydr_dOase-A"/>
</dbReference>
<comment type="cofactor">
    <cofactor evidence="1">
        <name>Fe cation</name>
        <dbReference type="ChEBI" id="CHEBI:24875"/>
    </cofactor>
</comment>
<dbReference type="PRINTS" id="PR00090">
    <property type="entry name" value="RNGDIOXGNASE"/>
</dbReference>
<reference evidence="8 9" key="1">
    <citation type="submission" date="2019-01" db="EMBL/GenBank/DDBJ databases">
        <authorList>
            <person name="Chen W.-M."/>
        </authorList>
    </citation>
    <scope>NUCLEOTIDE SEQUENCE [LARGE SCALE GENOMIC DNA]</scope>
    <source>
        <strain evidence="8 9">FSY-9</strain>
    </source>
</reference>
<dbReference type="Pfam" id="PF00848">
    <property type="entry name" value="Ring_hydroxyl_A"/>
    <property type="match status" value="1"/>
</dbReference>
<dbReference type="CDD" id="cd08882">
    <property type="entry name" value="RHO_alpha_C_MupW-like"/>
    <property type="match status" value="1"/>
</dbReference>
<evidence type="ECO:0000256" key="5">
    <source>
        <dbReference type="ARBA" id="ARBA00023004"/>
    </source>
</evidence>
<evidence type="ECO:0000313" key="9">
    <source>
        <dbReference type="Proteomes" id="UP000282837"/>
    </source>
</evidence>
<keyword evidence="3" id="KW-0479">Metal-binding</keyword>
<keyword evidence="2" id="KW-0001">2Fe-2S</keyword>
<dbReference type="PROSITE" id="PS51296">
    <property type="entry name" value="RIESKE"/>
    <property type="match status" value="1"/>
</dbReference>
<dbReference type="SUPFAM" id="SSF55961">
    <property type="entry name" value="Bet v1-like"/>
    <property type="match status" value="1"/>
</dbReference>
<dbReference type="InterPro" id="IPR017941">
    <property type="entry name" value="Rieske_2Fe-2S"/>
</dbReference>
<keyword evidence="4" id="KW-0560">Oxidoreductase</keyword>
<name>A0A437N748_9SPHN</name>